<accession>W8EX88</accession>
<name>W8EX88_9BACT</name>
<dbReference type="PATRIC" id="fig|1227739.3.peg.2324"/>
<sequence>MGEGIGKYDSTTGRYYFVRLYQKISKLNALVTDNGDILEIAGWINPADATAAVAHKVAT</sequence>
<dbReference type="EMBL" id="CP007145">
    <property type="protein sequence ID" value="AHJ97709.1"/>
    <property type="molecule type" value="Genomic_DNA"/>
</dbReference>
<dbReference type="HOGENOM" id="CLU_2954297_0_0_10"/>
<protein>
    <submittedName>
        <fullName evidence="1">Uncharacterized protein</fullName>
    </submittedName>
</protein>
<organism evidence="1 2">
    <name type="scientific">Hymenobacter swuensis DY53</name>
    <dbReference type="NCBI Taxonomy" id="1227739"/>
    <lineage>
        <taxon>Bacteria</taxon>
        <taxon>Pseudomonadati</taxon>
        <taxon>Bacteroidota</taxon>
        <taxon>Cytophagia</taxon>
        <taxon>Cytophagales</taxon>
        <taxon>Hymenobacteraceae</taxon>
        <taxon>Hymenobacter</taxon>
    </lineage>
</organism>
<evidence type="ECO:0000313" key="1">
    <source>
        <dbReference type="EMBL" id="AHJ97709.1"/>
    </source>
</evidence>
<dbReference type="STRING" id="1227739.Hsw_2114"/>
<dbReference type="KEGG" id="hsw:Hsw_2114"/>
<evidence type="ECO:0000313" key="2">
    <source>
        <dbReference type="Proteomes" id="UP000019423"/>
    </source>
</evidence>
<keyword evidence="2" id="KW-1185">Reference proteome</keyword>
<proteinExistence type="predicted"/>
<dbReference type="Proteomes" id="UP000019423">
    <property type="component" value="Chromosome"/>
</dbReference>
<reference evidence="1 2" key="1">
    <citation type="submission" date="2014-01" db="EMBL/GenBank/DDBJ databases">
        <title>Complete genome sequence of ionizing-radiation resistance bacterium Hymenobacter swuensis DY53.</title>
        <authorList>
            <person name="Jung J.-H."/>
            <person name="Jeong S.-W."/>
            <person name="Joe M.-H."/>
            <person name="Cho y.-j."/>
            <person name="Kim M.-K."/>
            <person name="Lim S.-Y."/>
        </authorList>
    </citation>
    <scope>NUCLEOTIDE SEQUENCE [LARGE SCALE GENOMIC DNA]</scope>
    <source>
        <strain evidence="1 2">DY53</strain>
    </source>
</reference>
<gene>
    <name evidence="1" type="ORF">Hsw_2114</name>
</gene>
<dbReference type="AlphaFoldDB" id="W8EX88"/>